<proteinExistence type="inferred from homology"/>
<evidence type="ECO:0000256" key="5">
    <source>
        <dbReference type="ARBA" id="ARBA00022989"/>
    </source>
</evidence>
<evidence type="ECO:0000256" key="4">
    <source>
        <dbReference type="ARBA" id="ARBA00022692"/>
    </source>
</evidence>
<keyword evidence="10" id="KW-1185">Reference proteome</keyword>
<feature type="transmembrane region" description="Helical" evidence="7">
    <location>
        <begin position="64"/>
        <end position="85"/>
    </location>
</feature>
<feature type="domain" description="ABC transmembrane type-1" evidence="8">
    <location>
        <begin position="1"/>
        <end position="124"/>
    </location>
</feature>
<evidence type="ECO:0000256" key="1">
    <source>
        <dbReference type="ARBA" id="ARBA00004651"/>
    </source>
</evidence>
<dbReference type="RefSeq" id="WP_205300868.1">
    <property type="nucleotide sequence ID" value="NZ_JAAOZR010000002.1"/>
</dbReference>
<sequence>MKSAMYMLVLKTLPKRKMAVFFIFMLLTFFDEVPKEIREAALVEGCSELSPFARIVLPITHRGIAATFILTILGIWNEFLIGLILSGKNTQTLPVTVTSFITFQGTEGGRLQLQERSFPCWFLD</sequence>
<keyword evidence="3" id="KW-1003">Cell membrane</keyword>
<protein>
    <submittedName>
        <fullName evidence="9">ABC-type glycerol-3-phosphate transport system permease component</fullName>
    </submittedName>
</protein>
<dbReference type="EMBL" id="JAGGKV010000019">
    <property type="protein sequence ID" value="MBP1966208.1"/>
    <property type="molecule type" value="Genomic_DNA"/>
</dbReference>
<reference evidence="9 10" key="1">
    <citation type="submission" date="2021-03" db="EMBL/GenBank/DDBJ databases">
        <title>Genomic Encyclopedia of Type Strains, Phase IV (KMG-IV): sequencing the most valuable type-strain genomes for metagenomic binning, comparative biology and taxonomic classification.</title>
        <authorList>
            <person name="Goeker M."/>
        </authorList>
    </citation>
    <scope>NUCLEOTIDE SEQUENCE [LARGE SCALE GENOMIC DNA]</scope>
    <source>
        <strain evidence="9 10">DSM 24950</strain>
    </source>
</reference>
<keyword evidence="2 7" id="KW-0813">Transport</keyword>
<comment type="caution">
    <text evidence="7">Lacks conserved residue(s) required for the propagation of feature annotation.</text>
</comment>
<evidence type="ECO:0000256" key="6">
    <source>
        <dbReference type="ARBA" id="ARBA00023136"/>
    </source>
</evidence>
<dbReference type="Pfam" id="PF00528">
    <property type="entry name" value="BPD_transp_1"/>
    <property type="match status" value="1"/>
</dbReference>
<gene>
    <name evidence="9" type="ORF">J2Z65_005467</name>
</gene>
<dbReference type="SUPFAM" id="SSF161098">
    <property type="entry name" value="MetI-like"/>
    <property type="match status" value="1"/>
</dbReference>
<evidence type="ECO:0000313" key="9">
    <source>
        <dbReference type="EMBL" id="MBP1966208.1"/>
    </source>
</evidence>
<dbReference type="PANTHER" id="PTHR43744">
    <property type="entry name" value="ABC TRANSPORTER PERMEASE PROTEIN MG189-RELATED-RELATED"/>
    <property type="match status" value="1"/>
</dbReference>
<keyword evidence="6 7" id="KW-0472">Membrane</keyword>
<organism evidence="9 10">
    <name type="scientific">Paenibacillus aceris</name>
    <dbReference type="NCBI Taxonomy" id="869555"/>
    <lineage>
        <taxon>Bacteria</taxon>
        <taxon>Bacillati</taxon>
        <taxon>Bacillota</taxon>
        <taxon>Bacilli</taxon>
        <taxon>Bacillales</taxon>
        <taxon>Paenibacillaceae</taxon>
        <taxon>Paenibacillus</taxon>
    </lineage>
</organism>
<comment type="caution">
    <text evidence="9">The sequence shown here is derived from an EMBL/GenBank/DDBJ whole genome shotgun (WGS) entry which is preliminary data.</text>
</comment>
<dbReference type="PANTHER" id="PTHR43744:SF12">
    <property type="entry name" value="ABC TRANSPORTER PERMEASE PROTEIN MG189-RELATED"/>
    <property type="match status" value="1"/>
</dbReference>
<evidence type="ECO:0000259" key="8">
    <source>
        <dbReference type="PROSITE" id="PS50928"/>
    </source>
</evidence>
<evidence type="ECO:0000256" key="2">
    <source>
        <dbReference type="ARBA" id="ARBA00022448"/>
    </source>
</evidence>
<dbReference type="PROSITE" id="PS50928">
    <property type="entry name" value="ABC_TM1"/>
    <property type="match status" value="1"/>
</dbReference>
<dbReference type="Gene3D" id="1.10.3720.10">
    <property type="entry name" value="MetI-like"/>
    <property type="match status" value="1"/>
</dbReference>
<evidence type="ECO:0000313" key="10">
    <source>
        <dbReference type="Proteomes" id="UP001519344"/>
    </source>
</evidence>
<name>A0ABS4I5L1_9BACL</name>
<comment type="similarity">
    <text evidence="7">Belongs to the binding-protein-dependent transport system permease family.</text>
</comment>
<evidence type="ECO:0000256" key="7">
    <source>
        <dbReference type="RuleBase" id="RU363032"/>
    </source>
</evidence>
<keyword evidence="5 7" id="KW-1133">Transmembrane helix</keyword>
<accession>A0ABS4I5L1</accession>
<dbReference type="InterPro" id="IPR035906">
    <property type="entry name" value="MetI-like_sf"/>
</dbReference>
<comment type="subcellular location">
    <subcellularLocation>
        <location evidence="1 7">Cell membrane</location>
        <topology evidence="1 7">Multi-pass membrane protein</topology>
    </subcellularLocation>
</comment>
<dbReference type="InterPro" id="IPR000515">
    <property type="entry name" value="MetI-like"/>
</dbReference>
<dbReference type="Proteomes" id="UP001519344">
    <property type="component" value="Unassembled WGS sequence"/>
</dbReference>
<evidence type="ECO:0000256" key="3">
    <source>
        <dbReference type="ARBA" id="ARBA00022475"/>
    </source>
</evidence>
<dbReference type="CDD" id="cd06261">
    <property type="entry name" value="TM_PBP2"/>
    <property type="match status" value="1"/>
</dbReference>
<keyword evidence="4 7" id="KW-0812">Transmembrane</keyword>